<evidence type="ECO:0000256" key="5">
    <source>
        <dbReference type="ARBA" id="ARBA00022490"/>
    </source>
</evidence>
<evidence type="ECO:0000256" key="4">
    <source>
        <dbReference type="ARBA" id="ARBA00017063"/>
    </source>
</evidence>
<proteinExistence type="inferred from homology"/>
<evidence type="ECO:0000256" key="6">
    <source>
        <dbReference type="ARBA" id="ARBA00023242"/>
    </source>
</evidence>
<reference evidence="7 8" key="1">
    <citation type="journal article" date="2016" name="Proc. Natl. Acad. Sci. U.S.A.">
        <title>Comparative genomics of biotechnologically important yeasts.</title>
        <authorList>
            <person name="Riley R."/>
            <person name="Haridas S."/>
            <person name="Wolfe K.H."/>
            <person name="Lopes M.R."/>
            <person name="Hittinger C.T."/>
            <person name="Goeker M."/>
            <person name="Salamov A.A."/>
            <person name="Wisecaver J.H."/>
            <person name="Long T.M."/>
            <person name="Calvey C.H."/>
            <person name="Aerts A.L."/>
            <person name="Barry K.W."/>
            <person name="Choi C."/>
            <person name="Clum A."/>
            <person name="Coughlan A.Y."/>
            <person name="Deshpande S."/>
            <person name="Douglass A.P."/>
            <person name="Hanson S.J."/>
            <person name="Klenk H.-P."/>
            <person name="LaButti K.M."/>
            <person name="Lapidus A."/>
            <person name="Lindquist E.A."/>
            <person name="Lipzen A.M."/>
            <person name="Meier-Kolthoff J.P."/>
            <person name="Ohm R.A."/>
            <person name="Otillar R.P."/>
            <person name="Pangilinan J.L."/>
            <person name="Peng Y."/>
            <person name="Rokas A."/>
            <person name="Rosa C.A."/>
            <person name="Scheuner C."/>
            <person name="Sibirny A.A."/>
            <person name="Slot J.C."/>
            <person name="Stielow J.B."/>
            <person name="Sun H."/>
            <person name="Kurtzman C.P."/>
            <person name="Blackwell M."/>
            <person name="Grigoriev I.V."/>
            <person name="Jeffries T.W."/>
        </authorList>
    </citation>
    <scope>NUCLEOTIDE SEQUENCE [LARGE SCALE GENOMIC DNA]</scope>
    <source>
        <strain evidence="8">ATCC 58044 / CBS 1984 / NCYC 433 / NRRL Y-366-8</strain>
    </source>
</reference>
<keyword evidence="8" id="KW-1185">Reference proteome</keyword>
<dbReference type="EMBL" id="KV454214">
    <property type="protein sequence ID" value="ODQ56968.1"/>
    <property type="molecule type" value="Genomic_DNA"/>
</dbReference>
<evidence type="ECO:0000256" key="1">
    <source>
        <dbReference type="ARBA" id="ARBA00004123"/>
    </source>
</evidence>
<evidence type="ECO:0000313" key="7">
    <source>
        <dbReference type="EMBL" id="ODQ56968.1"/>
    </source>
</evidence>
<dbReference type="Gene3D" id="2.40.128.320">
    <property type="entry name" value="Protein HRI1, N-terminal domain"/>
    <property type="match status" value="1"/>
</dbReference>
<feature type="non-terminal residue" evidence="7">
    <location>
        <position position="1"/>
    </location>
</feature>
<dbReference type="InterPro" id="IPR043047">
    <property type="entry name" value="Hri1_N_sf"/>
</dbReference>
<protein>
    <recommendedName>
        <fullName evidence="4">Protein HRI1</fullName>
    </recommendedName>
</protein>
<dbReference type="GeneID" id="30198076"/>
<dbReference type="RefSeq" id="XP_019036175.1">
    <property type="nucleotide sequence ID" value="XM_019180830.1"/>
</dbReference>
<comment type="similarity">
    <text evidence="3">Belongs to the HRI1 family.</text>
</comment>
<evidence type="ECO:0000256" key="3">
    <source>
        <dbReference type="ARBA" id="ARBA00005229"/>
    </source>
</evidence>
<name>A0A1E3NV01_WICAA</name>
<evidence type="ECO:0000313" key="8">
    <source>
        <dbReference type="Proteomes" id="UP000094112"/>
    </source>
</evidence>
<dbReference type="Proteomes" id="UP000094112">
    <property type="component" value="Unassembled WGS sequence"/>
</dbReference>
<dbReference type="GO" id="GO:0005634">
    <property type="term" value="C:nucleus"/>
    <property type="evidence" value="ECO:0007669"/>
    <property type="project" value="UniProtKB-SubCell"/>
</dbReference>
<dbReference type="GO" id="GO:0005737">
    <property type="term" value="C:cytoplasm"/>
    <property type="evidence" value="ECO:0007669"/>
    <property type="project" value="UniProtKB-SubCell"/>
</dbReference>
<gene>
    <name evidence="7" type="ORF">WICANDRAFT_19600</name>
</gene>
<dbReference type="OrthoDB" id="4045395at2759"/>
<dbReference type="Pfam" id="PF16815">
    <property type="entry name" value="HRI1"/>
    <property type="match status" value="1"/>
</dbReference>
<dbReference type="CDD" id="cd11692">
    <property type="entry name" value="HRI1_N_like"/>
    <property type="match status" value="1"/>
</dbReference>
<sequence length="174" mass="20006">VVASIRVSIQWPPAEEYENTETLVLLSNEQHFVDIRFRDDIDRIDWILTGKEYDIPNTNKIEFQHEINTNVPGFHGGEFDVGNFNSIPNTNDREETGEMINPQTRKVQPYREVWRSIDPLKSTFENFVREDSNSDVKVPCVVLKVVQKPGVNYIGTVVRLGNFLQGALLNKDTE</sequence>
<dbReference type="AlphaFoldDB" id="A0A1E3NV01"/>
<keyword evidence="5" id="KW-0963">Cytoplasm</keyword>
<dbReference type="STRING" id="683960.A0A1E3NV01"/>
<comment type="subcellular location">
    <subcellularLocation>
        <location evidence="2">Cytoplasm</location>
    </subcellularLocation>
    <subcellularLocation>
        <location evidence="1">Nucleus</location>
    </subcellularLocation>
</comment>
<accession>A0A1E3NV01</accession>
<organism evidence="7 8">
    <name type="scientific">Wickerhamomyces anomalus (strain ATCC 58044 / CBS 1984 / NCYC 433 / NRRL Y-366-8)</name>
    <name type="common">Yeast</name>
    <name type="synonym">Hansenula anomala</name>
    <dbReference type="NCBI Taxonomy" id="683960"/>
    <lineage>
        <taxon>Eukaryota</taxon>
        <taxon>Fungi</taxon>
        <taxon>Dikarya</taxon>
        <taxon>Ascomycota</taxon>
        <taxon>Saccharomycotina</taxon>
        <taxon>Saccharomycetes</taxon>
        <taxon>Phaffomycetales</taxon>
        <taxon>Wickerhamomycetaceae</taxon>
        <taxon>Wickerhamomyces</taxon>
    </lineage>
</organism>
<dbReference type="InterPro" id="IPR038744">
    <property type="entry name" value="Hri1_N"/>
</dbReference>
<keyword evidence="6" id="KW-0539">Nucleus</keyword>
<feature type="non-terminal residue" evidence="7">
    <location>
        <position position="174"/>
    </location>
</feature>
<evidence type="ECO:0000256" key="2">
    <source>
        <dbReference type="ARBA" id="ARBA00004496"/>
    </source>
</evidence>
<dbReference type="InterPro" id="IPR031818">
    <property type="entry name" value="Hri1"/>
</dbReference>